<proteinExistence type="predicted"/>
<gene>
    <name evidence="1" type="ORF">PHYPA_028213</name>
</gene>
<dbReference type="Gramene" id="Pp3c23_17330V3.1">
    <property type="protein sequence ID" value="Pp3c23_17330V3.1"/>
    <property type="gene ID" value="Pp3c23_17330"/>
</dbReference>
<evidence type="ECO:0000313" key="1">
    <source>
        <dbReference type="EMBL" id="PNR29519.1"/>
    </source>
</evidence>
<keyword evidence="3" id="KW-1185">Reference proteome</keyword>
<reference evidence="1 3" key="2">
    <citation type="journal article" date="2018" name="Plant J.">
        <title>The Physcomitrella patens chromosome-scale assembly reveals moss genome structure and evolution.</title>
        <authorList>
            <person name="Lang D."/>
            <person name="Ullrich K.K."/>
            <person name="Murat F."/>
            <person name="Fuchs J."/>
            <person name="Jenkins J."/>
            <person name="Haas F.B."/>
            <person name="Piednoel M."/>
            <person name="Gundlach H."/>
            <person name="Van Bel M."/>
            <person name="Meyberg R."/>
            <person name="Vives C."/>
            <person name="Morata J."/>
            <person name="Symeonidi A."/>
            <person name="Hiss M."/>
            <person name="Muchero W."/>
            <person name="Kamisugi Y."/>
            <person name="Saleh O."/>
            <person name="Blanc G."/>
            <person name="Decker E.L."/>
            <person name="van Gessel N."/>
            <person name="Grimwood J."/>
            <person name="Hayes R.D."/>
            <person name="Graham S.W."/>
            <person name="Gunter L.E."/>
            <person name="McDaniel S.F."/>
            <person name="Hoernstein S.N.W."/>
            <person name="Larsson A."/>
            <person name="Li F.W."/>
            <person name="Perroud P.F."/>
            <person name="Phillips J."/>
            <person name="Ranjan P."/>
            <person name="Rokshar D.S."/>
            <person name="Rothfels C.J."/>
            <person name="Schneider L."/>
            <person name="Shu S."/>
            <person name="Stevenson D.W."/>
            <person name="Thummler F."/>
            <person name="Tillich M."/>
            <person name="Villarreal Aguilar J.C."/>
            <person name="Widiez T."/>
            <person name="Wong G.K."/>
            <person name="Wymore A."/>
            <person name="Zhang Y."/>
            <person name="Zimmer A.D."/>
            <person name="Quatrano R.S."/>
            <person name="Mayer K.F.X."/>
            <person name="Goodstein D."/>
            <person name="Casacuberta J.M."/>
            <person name="Vandepoele K."/>
            <person name="Reski R."/>
            <person name="Cuming A.C."/>
            <person name="Tuskan G.A."/>
            <person name="Maumus F."/>
            <person name="Salse J."/>
            <person name="Schmutz J."/>
            <person name="Rensing S.A."/>
        </authorList>
    </citation>
    <scope>NUCLEOTIDE SEQUENCE [LARGE SCALE GENOMIC DNA]</scope>
    <source>
        <strain evidence="2 3">cv. Gransden 2004</strain>
    </source>
</reference>
<dbReference type="AlphaFoldDB" id="A0A2K1IJR3"/>
<dbReference type="EnsemblPlants" id="Pp3c23_17330V3.1">
    <property type="protein sequence ID" value="Pp3c23_17330V3.1"/>
    <property type="gene ID" value="Pp3c23_17330"/>
</dbReference>
<dbReference type="Proteomes" id="UP000006727">
    <property type="component" value="Chromosome 23"/>
</dbReference>
<name>A0A2K1IJR3_PHYPA</name>
<dbReference type="EMBL" id="ABEU02000023">
    <property type="protein sequence ID" value="PNR29519.1"/>
    <property type="molecule type" value="Genomic_DNA"/>
</dbReference>
<sequence length="91" mass="9836">MQKEVAPVSVTAAIDNVAFQRTKLFNQLFPSTGMGFTSSLQTQLHLSQWHALLALETTGDCTTEEAGVEIASNKIFSHIAESMVLKRSPAG</sequence>
<dbReference type="PaxDb" id="3218-PP1S222_73V6.1"/>
<protein>
    <submittedName>
        <fullName evidence="1 2">Uncharacterized protein</fullName>
    </submittedName>
</protein>
<reference evidence="2" key="3">
    <citation type="submission" date="2020-12" db="UniProtKB">
        <authorList>
            <consortium name="EnsemblPlants"/>
        </authorList>
    </citation>
    <scope>IDENTIFICATION</scope>
</reference>
<reference evidence="1 3" key="1">
    <citation type="journal article" date="2008" name="Science">
        <title>The Physcomitrella genome reveals evolutionary insights into the conquest of land by plants.</title>
        <authorList>
            <person name="Rensing S."/>
            <person name="Lang D."/>
            <person name="Zimmer A."/>
            <person name="Terry A."/>
            <person name="Salamov A."/>
            <person name="Shapiro H."/>
            <person name="Nishiyama T."/>
            <person name="Perroud P.-F."/>
            <person name="Lindquist E."/>
            <person name="Kamisugi Y."/>
            <person name="Tanahashi T."/>
            <person name="Sakakibara K."/>
            <person name="Fujita T."/>
            <person name="Oishi K."/>
            <person name="Shin-I T."/>
            <person name="Kuroki Y."/>
            <person name="Toyoda A."/>
            <person name="Suzuki Y."/>
            <person name="Hashimoto A."/>
            <person name="Yamaguchi K."/>
            <person name="Sugano A."/>
            <person name="Kohara Y."/>
            <person name="Fujiyama A."/>
            <person name="Anterola A."/>
            <person name="Aoki S."/>
            <person name="Ashton N."/>
            <person name="Barbazuk W.B."/>
            <person name="Barker E."/>
            <person name="Bennetzen J."/>
            <person name="Bezanilla M."/>
            <person name="Blankenship R."/>
            <person name="Cho S.H."/>
            <person name="Dutcher S."/>
            <person name="Estelle M."/>
            <person name="Fawcett J.A."/>
            <person name="Gundlach H."/>
            <person name="Hanada K."/>
            <person name="Heyl A."/>
            <person name="Hicks K.A."/>
            <person name="Hugh J."/>
            <person name="Lohr M."/>
            <person name="Mayer K."/>
            <person name="Melkozernov A."/>
            <person name="Murata T."/>
            <person name="Nelson D."/>
            <person name="Pils B."/>
            <person name="Prigge M."/>
            <person name="Reiss B."/>
            <person name="Renner T."/>
            <person name="Rombauts S."/>
            <person name="Rushton P."/>
            <person name="Sanderfoot A."/>
            <person name="Schween G."/>
            <person name="Shiu S.-H."/>
            <person name="Stueber K."/>
            <person name="Theodoulou F.L."/>
            <person name="Tu H."/>
            <person name="Van de Peer Y."/>
            <person name="Verrier P.J."/>
            <person name="Waters E."/>
            <person name="Wood A."/>
            <person name="Yang L."/>
            <person name="Cove D."/>
            <person name="Cuming A."/>
            <person name="Hasebe M."/>
            <person name="Lucas S."/>
            <person name="Mishler D.B."/>
            <person name="Reski R."/>
            <person name="Grigoriev I."/>
            <person name="Quatrano R.S."/>
            <person name="Boore J.L."/>
        </authorList>
    </citation>
    <scope>NUCLEOTIDE SEQUENCE [LARGE SCALE GENOMIC DNA]</scope>
    <source>
        <strain evidence="2 3">cv. Gransden 2004</strain>
    </source>
</reference>
<evidence type="ECO:0000313" key="2">
    <source>
        <dbReference type="EnsemblPlants" id="Pp3c23_17330V3.1"/>
    </source>
</evidence>
<accession>A0A2K1IJR3</accession>
<organism evidence="1">
    <name type="scientific">Physcomitrium patens</name>
    <name type="common">Spreading-leaved earth moss</name>
    <name type="synonym">Physcomitrella patens</name>
    <dbReference type="NCBI Taxonomy" id="3218"/>
    <lineage>
        <taxon>Eukaryota</taxon>
        <taxon>Viridiplantae</taxon>
        <taxon>Streptophyta</taxon>
        <taxon>Embryophyta</taxon>
        <taxon>Bryophyta</taxon>
        <taxon>Bryophytina</taxon>
        <taxon>Bryopsida</taxon>
        <taxon>Funariidae</taxon>
        <taxon>Funariales</taxon>
        <taxon>Funariaceae</taxon>
        <taxon>Physcomitrium</taxon>
    </lineage>
</organism>
<dbReference type="InParanoid" id="A0A2K1IJR3"/>
<evidence type="ECO:0000313" key="3">
    <source>
        <dbReference type="Proteomes" id="UP000006727"/>
    </source>
</evidence>